<evidence type="ECO:0000256" key="2">
    <source>
        <dbReference type="RuleBase" id="RU000363"/>
    </source>
</evidence>
<comment type="caution">
    <text evidence="3">The sequence shown here is derived from an EMBL/GenBank/DDBJ whole genome shotgun (WGS) entry which is preliminary data.</text>
</comment>
<dbReference type="CDD" id="cd05327">
    <property type="entry name" value="retinol-DH_like_SDR_c_like"/>
    <property type="match status" value="1"/>
</dbReference>
<dbReference type="OrthoDB" id="109589at2"/>
<sequence>MARHELAEQGVASADNRDLLGKTIVITGATGGIGLETAIALARRGAGLVLVGRERTRGDAALARLRREAPGAIAEADYADLASIAEVKALAARLSGLPRIDVLLNNAGGMFARREVTAEGLERTFALNHMAYVVLTLGLIDTLRRSGPARIVNVASEAHKGVTLDFGDLQGERGFSGWPAYRRSKLANILFTRELARRLADKGMTSVTANCLHPGFVATRIGDNNSGLWGIGIRFAKLFALSLEQGAKNSIHVTTAPEFSTTSGAYVVRGRITDPSAAALDDAAARRLWDASLAIAGLTGL</sequence>
<evidence type="ECO:0000313" key="4">
    <source>
        <dbReference type="Proteomes" id="UP000248863"/>
    </source>
</evidence>
<dbReference type="PRINTS" id="PR00081">
    <property type="entry name" value="GDHRDH"/>
</dbReference>
<dbReference type="PRINTS" id="PR00080">
    <property type="entry name" value="SDRFAMILY"/>
</dbReference>
<accession>A0A327KQF6</accession>
<comment type="similarity">
    <text evidence="2">Belongs to the short-chain dehydrogenases/reductases (SDR) family.</text>
</comment>
<dbReference type="Proteomes" id="UP000248863">
    <property type="component" value="Unassembled WGS sequence"/>
</dbReference>
<dbReference type="Pfam" id="PF00106">
    <property type="entry name" value="adh_short"/>
    <property type="match status" value="1"/>
</dbReference>
<dbReference type="PANTHER" id="PTHR43157:SF31">
    <property type="entry name" value="PHOSPHATIDYLINOSITOL-GLYCAN BIOSYNTHESIS CLASS F PROTEIN"/>
    <property type="match status" value="1"/>
</dbReference>
<dbReference type="AlphaFoldDB" id="A0A327KQF6"/>
<dbReference type="SUPFAM" id="SSF51735">
    <property type="entry name" value="NAD(P)-binding Rossmann-fold domains"/>
    <property type="match status" value="1"/>
</dbReference>
<dbReference type="InterPro" id="IPR036291">
    <property type="entry name" value="NAD(P)-bd_dom_sf"/>
</dbReference>
<dbReference type="InterPro" id="IPR002347">
    <property type="entry name" value="SDR_fam"/>
</dbReference>
<dbReference type="RefSeq" id="WP_111356604.1">
    <property type="nucleotide sequence ID" value="NZ_NHSK01000137.1"/>
</dbReference>
<keyword evidence="1" id="KW-0560">Oxidoreductase</keyword>
<gene>
    <name evidence="3" type="ORF">CH338_08020</name>
</gene>
<dbReference type="Gene3D" id="3.40.50.720">
    <property type="entry name" value="NAD(P)-binding Rossmann-like Domain"/>
    <property type="match status" value="1"/>
</dbReference>
<dbReference type="GO" id="GO:0016491">
    <property type="term" value="F:oxidoreductase activity"/>
    <property type="evidence" value="ECO:0007669"/>
    <property type="project" value="UniProtKB-KW"/>
</dbReference>
<name>A0A327KQF6_9BRAD</name>
<keyword evidence="4" id="KW-1185">Reference proteome</keyword>
<organism evidence="3 4">
    <name type="scientific">Rhodoplanes elegans</name>
    <dbReference type="NCBI Taxonomy" id="29408"/>
    <lineage>
        <taxon>Bacteria</taxon>
        <taxon>Pseudomonadati</taxon>
        <taxon>Pseudomonadota</taxon>
        <taxon>Alphaproteobacteria</taxon>
        <taxon>Hyphomicrobiales</taxon>
        <taxon>Nitrobacteraceae</taxon>
        <taxon>Rhodoplanes</taxon>
    </lineage>
</organism>
<dbReference type="EMBL" id="NPEU01000059">
    <property type="protein sequence ID" value="RAI39863.1"/>
    <property type="molecule type" value="Genomic_DNA"/>
</dbReference>
<protein>
    <recommendedName>
        <fullName evidence="5">Short-chain dehydrogenase</fullName>
    </recommendedName>
</protein>
<evidence type="ECO:0008006" key="5">
    <source>
        <dbReference type="Google" id="ProtNLM"/>
    </source>
</evidence>
<reference evidence="3 4" key="1">
    <citation type="submission" date="2017-07" db="EMBL/GenBank/DDBJ databases">
        <title>Draft Genome Sequences of Select Purple Nonsulfur Bacteria.</title>
        <authorList>
            <person name="Lasarre B."/>
            <person name="Mckinlay J.B."/>
        </authorList>
    </citation>
    <scope>NUCLEOTIDE SEQUENCE [LARGE SCALE GENOMIC DNA]</scope>
    <source>
        <strain evidence="3 4">DSM 11907</strain>
    </source>
</reference>
<evidence type="ECO:0000313" key="3">
    <source>
        <dbReference type="EMBL" id="RAI39863.1"/>
    </source>
</evidence>
<dbReference type="PANTHER" id="PTHR43157">
    <property type="entry name" value="PHOSPHATIDYLINOSITOL-GLYCAN BIOSYNTHESIS CLASS F PROTEIN-RELATED"/>
    <property type="match status" value="1"/>
</dbReference>
<proteinExistence type="inferred from homology"/>
<evidence type="ECO:0000256" key="1">
    <source>
        <dbReference type="ARBA" id="ARBA00023002"/>
    </source>
</evidence>